<dbReference type="InterPro" id="IPR008042">
    <property type="entry name" value="Retrotrans_Pao"/>
</dbReference>
<comment type="caution">
    <text evidence="2">The sequence shown here is derived from an EMBL/GenBank/DDBJ whole genome shotgun (WGS) entry which is preliminary data.</text>
</comment>
<dbReference type="Proteomes" id="UP000198287">
    <property type="component" value="Unassembled WGS sequence"/>
</dbReference>
<name>A0A226EVM1_FOLCA</name>
<dbReference type="InterPro" id="IPR001969">
    <property type="entry name" value="Aspartic_peptidase_AS"/>
</dbReference>
<dbReference type="Pfam" id="PF05380">
    <property type="entry name" value="Peptidase_A17"/>
    <property type="match status" value="1"/>
</dbReference>
<proteinExistence type="predicted"/>
<keyword evidence="1" id="KW-0175">Coiled coil</keyword>
<organism evidence="2 3">
    <name type="scientific">Folsomia candida</name>
    <name type="common">Springtail</name>
    <dbReference type="NCBI Taxonomy" id="158441"/>
    <lineage>
        <taxon>Eukaryota</taxon>
        <taxon>Metazoa</taxon>
        <taxon>Ecdysozoa</taxon>
        <taxon>Arthropoda</taxon>
        <taxon>Hexapoda</taxon>
        <taxon>Collembola</taxon>
        <taxon>Entomobryomorpha</taxon>
        <taxon>Isotomoidea</taxon>
        <taxon>Isotomidae</taxon>
        <taxon>Proisotominae</taxon>
        <taxon>Folsomia</taxon>
    </lineage>
</organism>
<evidence type="ECO:0000256" key="1">
    <source>
        <dbReference type="SAM" id="Coils"/>
    </source>
</evidence>
<dbReference type="GO" id="GO:0006508">
    <property type="term" value="P:proteolysis"/>
    <property type="evidence" value="ECO:0007669"/>
    <property type="project" value="InterPro"/>
</dbReference>
<dbReference type="EMBL" id="LNIX01000001">
    <property type="protein sequence ID" value="OXA61675.1"/>
    <property type="molecule type" value="Genomic_DNA"/>
</dbReference>
<reference evidence="2 3" key="1">
    <citation type="submission" date="2015-12" db="EMBL/GenBank/DDBJ databases">
        <title>The genome of Folsomia candida.</title>
        <authorList>
            <person name="Faddeeva A."/>
            <person name="Derks M.F."/>
            <person name="Anvar Y."/>
            <person name="Smit S."/>
            <person name="Van Straalen N."/>
            <person name="Roelofs D."/>
        </authorList>
    </citation>
    <scope>NUCLEOTIDE SEQUENCE [LARGE SCALE GENOMIC DNA]</scope>
    <source>
        <strain evidence="2 3">VU population</strain>
        <tissue evidence="2">Whole body</tissue>
    </source>
</reference>
<gene>
    <name evidence="2" type="ORF">Fcan01_02114</name>
</gene>
<dbReference type="GO" id="GO:0004190">
    <property type="term" value="F:aspartic-type endopeptidase activity"/>
    <property type="evidence" value="ECO:0007669"/>
    <property type="project" value="InterPro"/>
</dbReference>
<dbReference type="PANTHER" id="PTHR47331">
    <property type="entry name" value="PHD-TYPE DOMAIN-CONTAINING PROTEIN"/>
    <property type="match status" value="1"/>
</dbReference>
<dbReference type="PANTHER" id="PTHR47331:SF5">
    <property type="entry name" value="RIBONUCLEASE H"/>
    <property type="match status" value="1"/>
</dbReference>
<dbReference type="Gene3D" id="2.40.70.10">
    <property type="entry name" value="Acid Proteases"/>
    <property type="match status" value="1"/>
</dbReference>
<sequence length="563" mass="63655">MDKIKKKRTAVRRRVTKLLQDLENELAKEEASLEKLTCHKETLDDLKVTIGALDNEYLDSMIAGEHDEELVNAETDCAAEYEDKIKLGMVKIRGKVKCFICEKLHHQVMCSHKQSKEEEAVTDGVKTMTNIQPTVAMKTSTNEDKVVLRGTMRVKVSGNKNQYREARLLIDSGSDISYIREEFAEELHLTPIGKKVFTTEVFGGGYDVCERKQYNVKLEGLPAGKNMLKKTEEVPLFSARTICGDCAPIPVGPWIKDLLKLNVVLTDTYVDSHNIDILIGSNLIGRLVTGKMVKLNTSVIATETTIGWYLNEELPKQESQTLAARSIVMCTRTKELSALWDLDTLGISDTIQKATQDEHEAKVKEEFQKNLERDRDGRYVVKLPWLTESMRIPDNRNVAMKRLESTSTRVVTKEDLNVTKRTVLSIASQVFDPIGFTSPTVLQLKIMLQEAWAQDLKWDELWGTEAINKVKTCTKFASYQKNLRVLAYILRFVGKGAVKKPYPKFVTLPELRFAERWIPISDAATCKMSISSGAHQRDASISRARRSAVYGWKTQGEILDPTS</sequence>
<accession>A0A226EVM1</accession>
<dbReference type="InterPro" id="IPR021109">
    <property type="entry name" value="Peptidase_aspartic_dom_sf"/>
</dbReference>
<feature type="coiled-coil region" evidence="1">
    <location>
        <begin position="12"/>
        <end position="39"/>
    </location>
</feature>
<dbReference type="AlphaFoldDB" id="A0A226EVM1"/>
<protein>
    <submittedName>
        <fullName evidence="2">Uncharacterized protein</fullName>
    </submittedName>
</protein>
<evidence type="ECO:0000313" key="3">
    <source>
        <dbReference type="Proteomes" id="UP000198287"/>
    </source>
</evidence>
<keyword evidence="3" id="KW-1185">Reference proteome</keyword>
<evidence type="ECO:0000313" key="2">
    <source>
        <dbReference type="EMBL" id="OXA61675.1"/>
    </source>
</evidence>
<dbReference type="OrthoDB" id="5831605at2759"/>
<dbReference type="PROSITE" id="PS00141">
    <property type="entry name" value="ASP_PROTEASE"/>
    <property type="match status" value="1"/>
</dbReference>